<evidence type="ECO:0000256" key="1">
    <source>
        <dbReference type="SAM" id="MobiDB-lite"/>
    </source>
</evidence>
<dbReference type="AlphaFoldDB" id="A0AAD7W966"/>
<feature type="compositionally biased region" description="Polar residues" evidence="1">
    <location>
        <begin position="76"/>
        <end position="89"/>
    </location>
</feature>
<feature type="compositionally biased region" description="Low complexity" evidence="1">
    <location>
        <begin position="204"/>
        <end position="214"/>
    </location>
</feature>
<accession>A0AAD7W966</accession>
<name>A0AAD7W966_9TELE</name>
<organism evidence="2 3">
    <name type="scientific">Aldrovandia affinis</name>
    <dbReference type="NCBI Taxonomy" id="143900"/>
    <lineage>
        <taxon>Eukaryota</taxon>
        <taxon>Metazoa</taxon>
        <taxon>Chordata</taxon>
        <taxon>Craniata</taxon>
        <taxon>Vertebrata</taxon>
        <taxon>Euteleostomi</taxon>
        <taxon>Actinopterygii</taxon>
        <taxon>Neopterygii</taxon>
        <taxon>Teleostei</taxon>
        <taxon>Notacanthiformes</taxon>
        <taxon>Halosauridae</taxon>
        <taxon>Aldrovandia</taxon>
    </lineage>
</organism>
<proteinExistence type="predicted"/>
<feature type="compositionally biased region" description="Basic residues" evidence="1">
    <location>
        <begin position="215"/>
        <end position="224"/>
    </location>
</feature>
<keyword evidence="3" id="KW-1185">Reference proteome</keyword>
<gene>
    <name evidence="2" type="ORF">AAFF_G00132560</name>
</gene>
<feature type="region of interest" description="Disordered" evidence="1">
    <location>
        <begin position="198"/>
        <end position="232"/>
    </location>
</feature>
<reference evidence="2" key="1">
    <citation type="journal article" date="2023" name="Science">
        <title>Genome structures resolve the early diversification of teleost fishes.</title>
        <authorList>
            <person name="Parey E."/>
            <person name="Louis A."/>
            <person name="Montfort J."/>
            <person name="Bouchez O."/>
            <person name="Roques C."/>
            <person name="Iampietro C."/>
            <person name="Lluch J."/>
            <person name="Castinel A."/>
            <person name="Donnadieu C."/>
            <person name="Desvignes T."/>
            <person name="Floi Bucao C."/>
            <person name="Jouanno E."/>
            <person name="Wen M."/>
            <person name="Mejri S."/>
            <person name="Dirks R."/>
            <person name="Jansen H."/>
            <person name="Henkel C."/>
            <person name="Chen W.J."/>
            <person name="Zahm M."/>
            <person name="Cabau C."/>
            <person name="Klopp C."/>
            <person name="Thompson A.W."/>
            <person name="Robinson-Rechavi M."/>
            <person name="Braasch I."/>
            <person name="Lecointre G."/>
            <person name="Bobe J."/>
            <person name="Postlethwait J.H."/>
            <person name="Berthelot C."/>
            <person name="Roest Crollius H."/>
            <person name="Guiguen Y."/>
        </authorList>
    </citation>
    <scope>NUCLEOTIDE SEQUENCE</scope>
    <source>
        <strain evidence="2">NC1722</strain>
    </source>
</reference>
<sequence length="317" mass="33203">MPLCKHTGFAYANLTGICHVSRGTVSVSAPCPLGYRPFLSEVPLRPLPRECEVGWLACGEETALCVKSSMMFLGSQPSSKAPLRETSSCPLPLPAPSGPPLAPPSPPSPSPPALSPAPLPCWATQALCDLARGERELRLLRERQAGESEGVGRGLERAVLGRAGKSAACWRGWSRTTAMPSGVWSSSSGRTQRRRAWARPWWTSGSGSSPSSARGCRRSGRRGRGGGGERARLQQAVADLTQPWEITLSLKRVSFRPSSQPKPITFGEIGVQEHSLTFPVAACSGPGAVQPAHAGRAGSGGGGRTPGQAVSAATGRV</sequence>
<feature type="region of interest" description="Disordered" evidence="1">
    <location>
        <begin position="290"/>
        <end position="317"/>
    </location>
</feature>
<feature type="non-terminal residue" evidence="2">
    <location>
        <position position="317"/>
    </location>
</feature>
<feature type="region of interest" description="Disordered" evidence="1">
    <location>
        <begin position="76"/>
        <end position="116"/>
    </location>
</feature>
<evidence type="ECO:0000313" key="2">
    <source>
        <dbReference type="EMBL" id="KAJ8388542.1"/>
    </source>
</evidence>
<comment type="caution">
    <text evidence="2">The sequence shown here is derived from an EMBL/GenBank/DDBJ whole genome shotgun (WGS) entry which is preliminary data.</text>
</comment>
<dbReference type="Proteomes" id="UP001221898">
    <property type="component" value="Unassembled WGS sequence"/>
</dbReference>
<feature type="compositionally biased region" description="Pro residues" evidence="1">
    <location>
        <begin position="91"/>
        <end position="116"/>
    </location>
</feature>
<dbReference type="EMBL" id="JAINUG010000193">
    <property type="protein sequence ID" value="KAJ8388542.1"/>
    <property type="molecule type" value="Genomic_DNA"/>
</dbReference>
<protein>
    <submittedName>
        <fullName evidence="2">Uncharacterized protein</fullName>
    </submittedName>
</protein>
<evidence type="ECO:0000313" key="3">
    <source>
        <dbReference type="Proteomes" id="UP001221898"/>
    </source>
</evidence>